<dbReference type="AlphaFoldDB" id="A0A4Y2U4X9"/>
<reference evidence="1 2" key="1">
    <citation type="journal article" date="2019" name="Sci. Rep.">
        <title>Orb-weaving spider Araneus ventricosus genome elucidates the spidroin gene catalogue.</title>
        <authorList>
            <person name="Kono N."/>
            <person name="Nakamura H."/>
            <person name="Ohtoshi R."/>
            <person name="Moran D.A.P."/>
            <person name="Shinohara A."/>
            <person name="Yoshida Y."/>
            <person name="Fujiwara M."/>
            <person name="Mori M."/>
            <person name="Tomita M."/>
            <person name="Arakawa K."/>
        </authorList>
    </citation>
    <scope>NUCLEOTIDE SEQUENCE [LARGE SCALE GENOMIC DNA]</scope>
</reference>
<gene>
    <name evidence="1" type="ORF">AVEN_40783_1</name>
</gene>
<keyword evidence="2" id="KW-1185">Reference proteome</keyword>
<dbReference type="EMBL" id="BGPR01033556">
    <property type="protein sequence ID" value="GBO07543.1"/>
    <property type="molecule type" value="Genomic_DNA"/>
</dbReference>
<organism evidence="1 2">
    <name type="scientific">Araneus ventricosus</name>
    <name type="common">Orbweaver spider</name>
    <name type="synonym">Epeira ventricosa</name>
    <dbReference type="NCBI Taxonomy" id="182803"/>
    <lineage>
        <taxon>Eukaryota</taxon>
        <taxon>Metazoa</taxon>
        <taxon>Ecdysozoa</taxon>
        <taxon>Arthropoda</taxon>
        <taxon>Chelicerata</taxon>
        <taxon>Arachnida</taxon>
        <taxon>Araneae</taxon>
        <taxon>Araneomorphae</taxon>
        <taxon>Entelegynae</taxon>
        <taxon>Araneoidea</taxon>
        <taxon>Araneidae</taxon>
        <taxon>Araneus</taxon>
    </lineage>
</organism>
<evidence type="ECO:0000313" key="1">
    <source>
        <dbReference type="EMBL" id="GBO07543.1"/>
    </source>
</evidence>
<evidence type="ECO:0000313" key="2">
    <source>
        <dbReference type="Proteomes" id="UP000499080"/>
    </source>
</evidence>
<accession>A0A4Y2U4X9</accession>
<proteinExistence type="predicted"/>
<sequence>MCNESLRQMRMSKSSLLPFYRTDMTLNFSKKLCLSDKIHEGFFAFDERLLPTNHDGPMVFAQQIVLAVSRPAPLKPALGRKRHELNSPNLGGHLSHPLLYHFLKAQANELWLTRVTGPPYLARLLSDLGTSLPSKETNHRRLAFAAVNGKCLDRLRPSFLAVKGKCLDRSGQPRLV</sequence>
<protein>
    <submittedName>
        <fullName evidence="1">Uncharacterized protein</fullName>
    </submittedName>
</protein>
<dbReference type="Proteomes" id="UP000499080">
    <property type="component" value="Unassembled WGS sequence"/>
</dbReference>
<comment type="caution">
    <text evidence="1">The sequence shown here is derived from an EMBL/GenBank/DDBJ whole genome shotgun (WGS) entry which is preliminary data.</text>
</comment>
<name>A0A4Y2U4X9_ARAVE</name>